<comment type="caution">
    <text evidence="9">The sequence shown here is derived from an EMBL/GenBank/DDBJ whole genome shotgun (WGS) entry which is preliminary data.</text>
</comment>
<dbReference type="PANTHER" id="PTHR11080">
    <property type="entry name" value="PYRAZINAMIDASE/NICOTINAMIDASE"/>
    <property type="match status" value="1"/>
</dbReference>
<evidence type="ECO:0000313" key="9">
    <source>
        <dbReference type="EMBL" id="GJN88246.1"/>
    </source>
</evidence>
<evidence type="ECO:0000256" key="5">
    <source>
        <dbReference type="ARBA" id="ARBA00037900"/>
    </source>
</evidence>
<evidence type="ECO:0000256" key="6">
    <source>
        <dbReference type="ARBA" id="ARBA00039017"/>
    </source>
</evidence>
<evidence type="ECO:0000256" key="1">
    <source>
        <dbReference type="ARBA" id="ARBA00006336"/>
    </source>
</evidence>
<evidence type="ECO:0000256" key="3">
    <source>
        <dbReference type="ARBA" id="ARBA00022723"/>
    </source>
</evidence>
<evidence type="ECO:0000256" key="4">
    <source>
        <dbReference type="ARBA" id="ARBA00022801"/>
    </source>
</evidence>
<dbReference type="InterPro" id="IPR052347">
    <property type="entry name" value="Isochorismatase_Nicotinamidase"/>
</dbReference>
<dbReference type="GO" id="GO:0008936">
    <property type="term" value="F:nicotinamidase activity"/>
    <property type="evidence" value="ECO:0007669"/>
    <property type="project" value="UniProtKB-EC"/>
</dbReference>
<proteinExistence type="inferred from homology"/>
<dbReference type="Proteomes" id="UP001342314">
    <property type="component" value="Unassembled WGS sequence"/>
</dbReference>
<gene>
    <name evidence="9" type="ORF">Rhopal_001211-T1</name>
</gene>
<feature type="domain" description="Isochorismatase-like" evidence="8">
    <location>
        <begin position="153"/>
        <end position="234"/>
    </location>
</feature>
<keyword evidence="2" id="KW-0662">Pyridine nucleotide biosynthesis</keyword>
<evidence type="ECO:0000256" key="2">
    <source>
        <dbReference type="ARBA" id="ARBA00022642"/>
    </source>
</evidence>
<keyword evidence="4" id="KW-0378">Hydrolase</keyword>
<evidence type="ECO:0000256" key="7">
    <source>
        <dbReference type="ARBA" id="ARBA00043224"/>
    </source>
</evidence>
<dbReference type="Gene3D" id="3.40.50.850">
    <property type="entry name" value="Isochorismatase-like"/>
    <property type="match status" value="1"/>
</dbReference>
<dbReference type="GO" id="GO:0019363">
    <property type="term" value="P:pyridine nucleotide biosynthetic process"/>
    <property type="evidence" value="ECO:0007669"/>
    <property type="project" value="UniProtKB-KW"/>
</dbReference>
<accession>A0AAV5G6R4</accession>
<dbReference type="InterPro" id="IPR000868">
    <property type="entry name" value="Isochorismatase-like_dom"/>
</dbReference>
<reference evidence="9 10" key="1">
    <citation type="submission" date="2021-12" db="EMBL/GenBank/DDBJ databases">
        <title>High titer production of polyol ester of fatty acids by Rhodotorula paludigena BS15 towards product separation-free biomass refinery.</title>
        <authorList>
            <person name="Mano J."/>
            <person name="Ono H."/>
            <person name="Tanaka T."/>
            <person name="Naito K."/>
            <person name="Sushida H."/>
            <person name="Ike M."/>
            <person name="Tokuyasu K."/>
            <person name="Kitaoka M."/>
        </authorList>
    </citation>
    <scope>NUCLEOTIDE SEQUENCE [LARGE SCALE GENOMIC DNA]</scope>
    <source>
        <strain evidence="9 10">BS15</strain>
    </source>
</reference>
<dbReference type="InterPro" id="IPR036380">
    <property type="entry name" value="Isochorismatase-like_sf"/>
</dbReference>
<sequence>MRRALLLVDVQYDFLPPDGALAVEGGDGILERAVYPLLDDEQGWDLVVASQDFHPPHHISFASRHALPPFSSTVVVRDPRTGRDKEQELWPDHCVQGTRGCEIEEGVRARMDRLRRSRGEGAVVVVQKGTDLDLDAYSAFSPPLSHPPSAPAPLTQLLLDRGIEQLVVCGLATDFCVRQTVRSALSPFAPRSPSDKAPWEVLVVRDGCAAVDAKRGDEVLRELEDQGARVVGVEALLRGQSRTDEGAER</sequence>
<evidence type="ECO:0000313" key="10">
    <source>
        <dbReference type="Proteomes" id="UP001342314"/>
    </source>
</evidence>
<dbReference type="PANTHER" id="PTHR11080:SF2">
    <property type="entry name" value="LD05707P"/>
    <property type="match status" value="1"/>
</dbReference>
<comment type="pathway">
    <text evidence="5">Cofactor biosynthesis; nicotinate biosynthesis; nicotinate from nicotinamide: step 1/1.</text>
</comment>
<dbReference type="GO" id="GO:0046872">
    <property type="term" value="F:metal ion binding"/>
    <property type="evidence" value="ECO:0007669"/>
    <property type="project" value="UniProtKB-KW"/>
</dbReference>
<dbReference type="SUPFAM" id="SSF52499">
    <property type="entry name" value="Isochorismatase-like hydrolases"/>
    <property type="match status" value="1"/>
</dbReference>
<dbReference type="Pfam" id="PF00857">
    <property type="entry name" value="Isochorismatase"/>
    <property type="match status" value="1"/>
</dbReference>
<protein>
    <recommendedName>
        <fullName evidence="6">nicotinamidase</fullName>
        <ecNumber evidence="6">3.5.1.19</ecNumber>
    </recommendedName>
    <alternativeName>
        <fullName evidence="7">Nicotinamide deamidase</fullName>
    </alternativeName>
</protein>
<keyword evidence="3" id="KW-0479">Metal-binding</keyword>
<dbReference type="AlphaFoldDB" id="A0AAV5G6R4"/>
<dbReference type="EMBL" id="BQKY01000002">
    <property type="protein sequence ID" value="GJN88246.1"/>
    <property type="molecule type" value="Genomic_DNA"/>
</dbReference>
<organism evidence="9 10">
    <name type="scientific">Rhodotorula paludigena</name>
    <dbReference type="NCBI Taxonomy" id="86838"/>
    <lineage>
        <taxon>Eukaryota</taxon>
        <taxon>Fungi</taxon>
        <taxon>Dikarya</taxon>
        <taxon>Basidiomycota</taxon>
        <taxon>Pucciniomycotina</taxon>
        <taxon>Microbotryomycetes</taxon>
        <taxon>Sporidiobolales</taxon>
        <taxon>Sporidiobolaceae</taxon>
        <taxon>Rhodotorula</taxon>
    </lineage>
</organism>
<name>A0AAV5G6R4_9BASI</name>
<dbReference type="EC" id="3.5.1.19" evidence="6"/>
<evidence type="ECO:0000259" key="8">
    <source>
        <dbReference type="Pfam" id="PF00857"/>
    </source>
</evidence>
<keyword evidence="10" id="KW-1185">Reference proteome</keyword>
<comment type="similarity">
    <text evidence="1">Belongs to the isochorismatase family.</text>
</comment>